<evidence type="ECO:0000256" key="12">
    <source>
        <dbReference type="ARBA" id="ARBA00034430"/>
    </source>
</evidence>
<evidence type="ECO:0000256" key="13">
    <source>
        <dbReference type="SAM" id="MobiDB-lite"/>
    </source>
</evidence>
<dbReference type="AlphaFoldDB" id="A0A6J6BA79"/>
<evidence type="ECO:0000256" key="11">
    <source>
        <dbReference type="ARBA" id="ARBA00023303"/>
    </source>
</evidence>
<dbReference type="GO" id="GO:0015252">
    <property type="term" value="F:proton channel activity"/>
    <property type="evidence" value="ECO:0007669"/>
    <property type="project" value="InterPro"/>
</dbReference>
<reference evidence="15" key="1">
    <citation type="submission" date="2020-05" db="EMBL/GenBank/DDBJ databases">
        <authorList>
            <person name="Chiriac C."/>
            <person name="Salcher M."/>
            <person name="Ghai R."/>
            <person name="Kavagutti S V."/>
        </authorList>
    </citation>
    <scope>NUCLEOTIDE SEQUENCE</scope>
</reference>
<comment type="similarity">
    <text evidence="2">Belongs to the TMEM175 family.</text>
</comment>
<feature type="transmembrane region" description="Helical" evidence="14">
    <location>
        <begin position="143"/>
        <end position="165"/>
    </location>
</feature>
<evidence type="ECO:0000256" key="8">
    <source>
        <dbReference type="ARBA" id="ARBA00022989"/>
    </source>
</evidence>
<feature type="transmembrane region" description="Helical" evidence="14">
    <location>
        <begin position="106"/>
        <end position="131"/>
    </location>
</feature>
<keyword evidence="11" id="KW-0407">Ion channel</keyword>
<proteinExistence type="inferred from homology"/>
<evidence type="ECO:0000256" key="4">
    <source>
        <dbReference type="ARBA" id="ARBA00022538"/>
    </source>
</evidence>
<evidence type="ECO:0000256" key="5">
    <source>
        <dbReference type="ARBA" id="ARBA00022692"/>
    </source>
</evidence>
<organism evidence="15">
    <name type="scientific">freshwater metagenome</name>
    <dbReference type="NCBI Taxonomy" id="449393"/>
    <lineage>
        <taxon>unclassified sequences</taxon>
        <taxon>metagenomes</taxon>
        <taxon>ecological metagenomes</taxon>
    </lineage>
</organism>
<keyword evidence="3" id="KW-0813">Transport</keyword>
<keyword evidence="5 14" id="KW-0812">Transmembrane</keyword>
<keyword evidence="9" id="KW-0406">Ion transport</keyword>
<evidence type="ECO:0000256" key="2">
    <source>
        <dbReference type="ARBA" id="ARBA00006920"/>
    </source>
</evidence>
<evidence type="ECO:0000313" key="15">
    <source>
        <dbReference type="EMBL" id="CAB4535313.1"/>
    </source>
</evidence>
<evidence type="ECO:0000256" key="6">
    <source>
        <dbReference type="ARBA" id="ARBA00022826"/>
    </source>
</evidence>
<dbReference type="EMBL" id="CAEZSF010000050">
    <property type="protein sequence ID" value="CAB4535313.1"/>
    <property type="molecule type" value="Genomic_DNA"/>
</dbReference>
<protein>
    <submittedName>
        <fullName evidence="15">Unannotated protein</fullName>
    </submittedName>
</protein>
<keyword evidence="7" id="KW-0630">Potassium</keyword>
<evidence type="ECO:0000256" key="9">
    <source>
        <dbReference type="ARBA" id="ARBA00023065"/>
    </source>
</evidence>
<keyword evidence="8 14" id="KW-1133">Transmembrane helix</keyword>
<feature type="transmembrane region" description="Helical" evidence="14">
    <location>
        <begin position="186"/>
        <end position="219"/>
    </location>
</feature>
<keyword evidence="6" id="KW-0631">Potassium channel</keyword>
<dbReference type="GO" id="GO:0005267">
    <property type="term" value="F:potassium channel activity"/>
    <property type="evidence" value="ECO:0007669"/>
    <property type="project" value="UniProtKB-KW"/>
</dbReference>
<feature type="region of interest" description="Disordered" evidence="13">
    <location>
        <begin position="1"/>
        <end position="21"/>
    </location>
</feature>
<keyword evidence="4" id="KW-0633">Potassium transport</keyword>
<comment type="subcellular location">
    <subcellularLocation>
        <location evidence="1">Membrane</location>
        <topology evidence="1">Multi-pass membrane protein</topology>
    </subcellularLocation>
</comment>
<keyword evidence="10 14" id="KW-0472">Membrane</keyword>
<dbReference type="GO" id="GO:0016020">
    <property type="term" value="C:membrane"/>
    <property type="evidence" value="ECO:0007669"/>
    <property type="project" value="UniProtKB-SubCell"/>
</dbReference>
<sequence>MSELNDSHQSAGENVAPSEPPLASIEREEIETIRTEFFSDAVLAIALTLLVLDLDLGEFREAELSGLLTRELETYSAFFVSFIYIAVTWHNHHAAFNRLKSVSSPLLVANFGILLGATLLPFPTGIVATAFRVASPQDEQIAVLLYGLLAVIMSVSWTCFFHIISKDPALWANSRDREMWIRVRNFAGCIAIGYLVAAISGFLVSPWVSIALFGGLLIVQSTQAHRMSPSNKRNARQAATSPAT</sequence>
<feature type="transmembrane region" description="Helical" evidence="14">
    <location>
        <begin position="74"/>
        <end position="94"/>
    </location>
</feature>
<evidence type="ECO:0000256" key="3">
    <source>
        <dbReference type="ARBA" id="ARBA00022448"/>
    </source>
</evidence>
<dbReference type="PANTHER" id="PTHR31462:SF5">
    <property type="entry name" value="ENDOSOMAL_LYSOSOMAL PROTON CHANNEL TMEM175"/>
    <property type="match status" value="1"/>
</dbReference>
<evidence type="ECO:0000256" key="1">
    <source>
        <dbReference type="ARBA" id="ARBA00004141"/>
    </source>
</evidence>
<dbReference type="Pfam" id="PF06736">
    <property type="entry name" value="TMEM175"/>
    <property type="match status" value="1"/>
</dbReference>
<name>A0A6J6BA79_9ZZZZ</name>
<gene>
    <name evidence="15" type="ORF">UFOPK1358_00696</name>
</gene>
<evidence type="ECO:0000256" key="7">
    <source>
        <dbReference type="ARBA" id="ARBA00022958"/>
    </source>
</evidence>
<dbReference type="PANTHER" id="PTHR31462">
    <property type="entry name" value="ENDOSOMAL/LYSOSOMAL POTASSIUM CHANNEL TMEM175"/>
    <property type="match status" value="1"/>
</dbReference>
<evidence type="ECO:0000256" key="10">
    <source>
        <dbReference type="ARBA" id="ARBA00023136"/>
    </source>
</evidence>
<dbReference type="InterPro" id="IPR010617">
    <property type="entry name" value="TMEM175-like"/>
</dbReference>
<evidence type="ECO:0000256" key="14">
    <source>
        <dbReference type="SAM" id="Phobius"/>
    </source>
</evidence>
<accession>A0A6J6BA79</accession>
<comment type="catalytic activity">
    <reaction evidence="12">
        <text>K(+)(in) = K(+)(out)</text>
        <dbReference type="Rhea" id="RHEA:29463"/>
        <dbReference type="ChEBI" id="CHEBI:29103"/>
    </reaction>
</comment>